<keyword evidence="1" id="KW-0479">Metal-binding</keyword>
<dbReference type="PROSITE" id="PS50157">
    <property type="entry name" value="ZINC_FINGER_C2H2_2"/>
    <property type="match status" value="2"/>
</dbReference>
<dbReference type="AlphaFoldDB" id="A0A8T0D492"/>
<dbReference type="PROSITE" id="PS00028">
    <property type="entry name" value="ZINC_FINGER_C2H2_1"/>
    <property type="match status" value="2"/>
</dbReference>
<evidence type="ECO:0000256" key="2">
    <source>
        <dbReference type="SAM" id="MobiDB-lite"/>
    </source>
</evidence>
<feature type="domain" description="C2H2-type" evidence="3">
    <location>
        <begin position="104"/>
        <end position="131"/>
    </location>
</feature>
<feature type="domain" description="C2H2-type" evidence="3">
    <location>
        <begin position="132"/>
        <end position="156"/>
    </location>
</feature>
<name>A0A8T0D492_9TREM</name>
<evidence type="ECO:0000256" key="1">
    <source>
        <dbReference type="PROSITE-ProRule" id="PRU00042"/>
    </source>
</evidence>
<gene>
    <name evidence="4" type="ORF">P879_09783</name>
</gene>
<dbReference type="Proteomes" id="UP000699462">
    <property type="component" value="Unassembled WGS sequence"/>
</dbReference>
<keyword evidence="5" id="KW-1185">Reference proteome</keyword>
<protein>
    <recommendedName>
        <fullName evidence="3">C2H2-type domain-containing protein</fullName>
    </recommendedName>
</protein>
<dbReference type="SMART" id="SM00355">
    <property type="entry name" value="ZnF_C2H2"/>
    <property type="match status" value="2"/>
</dbReference>
<dbReference type="Gene3D" id="3.30.160.60">
    <property type="entry name" value="Classic Zinc Finger"/>
    <property type="match status" value="1"/>
</dbReference>
<dbReference type="SUPFAM" id="SSF57667">
    <property type="entry name" value="beta-beta-alpha zinc fingers"/>
    <property type="match status" value="1"/>
</dbReference>
<feature type="compositionally biased region" description="Basic residues" evidence="2">
    <location>
        <begin position="38"/>
        <end position="56"/>
    </location>
</feature>
<evidence type="ECO:0000313" key="5">
    <source>
        <dbReference type="Proteomes" id="UP000699462"/>
    </source>
</evidence>
<proteinExistence type="predicted"/>
<dbReference type="GO" id="GO:0008270">
    <property type="term" value="F:zinc ion binding"/>
    <property type="evidence" value="ECO:0007669"/>
    <property type="project" value="UniProtKB-KW"/>
</dbReference>
<dbReference type="InterPro" id="IPR036236">
    <property type="entry name" value="Znf_C2H2_sf"/>
</dbReference>
<keyword evidence="1" id="KW-0862">Zinc</keyword>
<keyword evidence="1" id="KW-0863">Zinc-finger</keyword>
<sequence length="175" mass="20022">MKRVHQNSRRSAATTSPNKAFDNLTQEPTMTSSNQAKKLTKRRISTRQSVAKHRRSPTVSSTVRPRRTSLEQDRLSNETLFESDGMPSHMENERVTTKPPDGTHRCKICGNHFDRSVLLKAHLLEHGNDRPFPCFTCNIRFTTKWNLMKHQKCRSHRVVQAKAAVIGLEKSAKSM</sequence>
<reference evidence="4 5" key="1">
    <citation type="submission" date="2019-07" db="EMBL/GenBank/DDBJ databases">
        <title>Annotation for the trematode Paragonimus westermani.</title>
        <authorList>
            <person name="Choi Y.-J."/>
        </authorList>
    </citation>
    <scope>NUCLEOTIDE SEQUENCE [LARGE SCALE GENOMIC DNA]</scope>
    <source>
        <strain evidence="4">180907_Pwestermani</strain>
    </source>
</reference>
<organism evidence="4 5">
    <name type="scientific">Paragonimus westermani</name>
    <dbReference type="NCBI Taxonomy" id="34504"/>
    <lineage>
        <taxon>Eukaryota</taxon>
        <taxon>Metazoa</taxon>
        <taxon>Spiralia</taxon>
        <taxon>Lophotrochozoa</taxon>
        <taxon>Platyhelminthes</taxon>
        <taxon>Trematoda</taxon>
        <taxon>Digenea</taxon>
        <taxon>Plagiorchiida</taxon>
        <taxon>Troglotremata</taxon>
        <taxon>Troglotrematidae</taxon>
        <taxon>Paragonimus</taxon>
    </lineage>
</organism>
<comment type="caution">
    <text evidence="4">The sequence shown here is derived from an EMBL/GenBank/DDBJ whole genome shotgun (WGS) entry which is preliminary data.</text>
</comment>
<dbReference type="EMBL" id="JTDF01021813">
    <property type="protein sequence ID" value="KAF8561347.1"/>
    <property type="molecule type" value="Genomic_DNA"/>
</dbReference>
<feature type="region of interest" description="Disordered" evidence="2">
    <location>
        <begin position="1"/>
        <end position="74"/>
    </location>
</feature>
<dbReference type="InterPro" id="IPR013087">
    <property type="entry name" value="Znf_C2H2_type"/>
</dbReference>
<evidence type="ECO:0000259" key="3">
    <source>
        <dbReference type="PROSITE" id="PS50157"/>
    </source>
</evidence>
<feature type="compositionally biased region" description="Polar residues" evidence="2">
    <location>
        <begin position="9"/>
        <end position="37"/>
    </location>
</feature>
<dbReference type="OrthoDB" id="6231698at2759"/>
<evidence type="ECO:0000313" key="4">
    <source>
        <dbReference type="EMBL" id="KAF8561347.1"/>
    </source>
</evidence>
<dbReference type="Pfam" id="PF00096">
    <property type="entry name" value="zf-C2H2"/>
    <property type="match status" value="2"/>
</dbReference>
<accession>A0A8T0D492</accession>